<keyword evidence="10" id="KW-1185">Reference proteome</keyword>
<reference evidence="9 10" key="1">
    <citation type="submission" date="2024-09" db="EMBL/GenBank/DDBJ databases">
        <authorList>
            <person name="Sun Q."/>
            <person name="Mori K."/>
        </authorList>
    </citation>
    <scope>NUCLEOTIDE SEQUENCE [LARGE SCALE GENOMIC DNA]</scope>
    <source>
        <strain evidence="9 10">CGMCC 1.15906</strain>
    </source>
</reference>
<feature type="domain" description="Teneurin-like YD-shell" evidence="8">
    <location>
        <begin position="1055"/>
        <end position="1151"/>
    </location>
</feature>
<keyword evidence="6" id="KW-0472">Membrane</keyword>
<evidence type="ECO:0000256" key="7">
    <source>
        <dbReference type="SAM" id="SignalP"/>
    </source>
</evidence>
<comment type="caution">
    <text evidence="9">The sequence shown here is derived from an EMBL/GenBank/DDBJ whole genome shotgun (WGS) entry which is preliminary data.</text>
</comment>
<dbReference type="EMBL" id="JBHLTC010000005">
    <property type="protein sequence ID" value="MFC0623380.1"/>
    <property type="molecule type" value="Genomic_DNA"/>
</dbReference>
<dbReference type="RefSeq" id="WP_380044079.1">
    <property type="nucleotide sequence ID" value="NZ_JBHLTC010000005.1"/>
</dbReference>
<evidence type="ECO:0000313" key="10">
    <source>
        <dbReference type="Proteomes" id="UP001589890"/>
    </source>
</evidence>
<protein>
    <submittedName>
        <fullName evidence="9">RHS repeat-associated core domain-containing protein</fullName>
    </submittedName>
</protein>
<dbReference type="Pfam" id="PF03534">
    <property type="entry name" value="SpvB"/>
    <property type="match status" value="1"/>
</dbReference>
<feature type="signal peptide" evidence="7">
    <location>
        <begin position="1"/>
        <end position="32"/>
    </location>
</feature>
<dbReference type="InterPro" id="IPR006530">
    <property type="entry name" value="YD"/>
</dbReference>
<feature type="region of interest" description="Disordered" evidence="5">
    <location>
        <begin position="612"/>
        <end position="638"/>
    </location>
</feature>
<feature type="transmembrane region" description="Helical" evidence="6">
    <location>
        <begin position="1728"/>
        <end position="1752"/>
    </location>
</feature>
<evidence type="ECO:0000256" key="5">
    <source>
        <dbReference type="SAM" id="MobiDB-lite"/>
    </source>
</evidence>
<keyword evidence="2" id="KW-0964">Secreted</keyword>
<dbReference type="InterPro" id="IPR022385">
    <property type="entry name" value="Rhs_assc_core"/>
</dbReference>
<evidence type="ECO:0000256" key="2">
    <source>
        <dbReference type="ARBA" id="ARBA00022525"/>
    </source>
</evidence>
<feature type="region of interest" description="Disordered" evidence="5">
    <location>
        <begin position="34"/>
        <end position="101"/>
    </location>
</feature>
<evidence type="ECO:0000256" key="3">
    <source>
        <dbReference type="ARBA" id="ARBA00022737"/>
    </source>
</evidence>
<feature type="compositionally biased region" description="Polar residues" evidence="5">
    <location>
        <begin position="66"/>
        <end position="77"/>
    </location>
</feature>
<feature type="compositionally biased region" description="Polar residues" evidence="5">
    <location>
        <begin position="620"/>
        <end position="630"/>
    </location>
</feature>
<dbReference type="InterPro" id="IPR056823">
    <property type="entry name" value="TEN-like_YD-shell"/>
</dbReference>
<comment type="subcellular location">
    <subcellularLocation>
        <location evidence="1">Secreted</location>
    </subcellularLocation>
</comment>
<proteinExistence type="predicted"/>
<dbReference type="NCBIfam" id="TIGR01643">
    <property type="entry name" value="YD_repeat_2x"/>
    <property type="match status" value="2"/>
</dbReference>
<keyword evidence="4" id="KW-0843">Virulence</keyword>
<dbReference type="Proteomes" id="UP001589890">
    <property type="component" value="Unassembled WGS sequence"/>
</dbReference>
<evidence type="ECO:0000256" key="1">
    <source>
        <dbReference type="ARBA" id="ARBA00004613"/>
    </source>
</evidence>
<dbReference type="Gene3D" id="2.180.10.10">
    <property type="entry name" value="RHS repeat-associated core"/>
    <property type="match status" value="2"/>
</dbReference>
<dbReference type="PANTHER" id="PTHR32305:SF17">
    <property type="entry name" value="TRNA NUCLEASE WAPA"/>
    <property type="match status" value="1"/>
</dbReference>
<keyword evidence="3" id="KW-0677">Repeat</keyword>
<feature type="chain" id="PRO_5045376484" evidence="7">
    <location>
        <begin position="33"/>
        <end position="1867"/>
    </location>
</feature>
<feature type="domain" description="Teneurin-like YD-shell" evidence="8">
    <location>
        <begin position="1370"/>
        <end position="1607"/>
    </location>
</feature>
<organism evidence="9 10">
    <name type="scientific">Kribbella deserti</name>
    <dbReference type="NCBI Taxonomy" id="1926257"/>
    <lineage>
        <taxon>Bacteria</taxon>
        <taxon>Bacillati</taxon>
        <taxon>Actinomycetota</taxon>
        <taxon>Actinomycetes</taxon>
        <taxon>Propionibacteriales</taxon>
        <taxon>Kribbellaceae</taxon>
        <taxon>Kribbella</taxon>
    </lineage>
</organism>
<dbReference type="NCBIfam" id="TIGR03696">
    <property type="entry name" value="Rhs_assc_core"/>
    <property type="match status" value="1"/>
</dbReference>
<gene>
    <name evidence="9" type="ORF">ACFFGN_04860</name>
</gene>
<evidence type="ECO:0000256" key="6">
    <source>
        <dbReference type="SAM" id="Phobius"/>
    </source>
</evidence>
<dbReference type="InterPro" id="IPR003284">
    <property type="entry name" value="Sal_SpvB"/>
</dbReference>
<keyword evidence="6" id="KW-1133">Transmembrane helix</keyword>
<name>A0ABV6QFP9_9ACTN</name>
<dbReference type="PANTHER" id="PTHR32305">
    <property type="match status" value="1"/>
</dbReference>
<evidence type="ECO:0000259" key="8">
    <source>
        <dbReference type="Pfam" id="PF25023"/>
    </source>
</evidence>
<dbReference type="Pfam" id="PF25023">
    <property type="entry name" value="TEN_YD-shell"/>
    <property type="match status" value="2"/>
</dbReference>
<feature type="compositionally biased region" description="Low complexity" evidence="5">
    <location>
        <begin position="84"/>
        <end position="99"/>
    </location>
</feature>
<keyword evidence="6" id="KW-0812">Transmembrane</keyword>
<accession>A0ABV6QFP9</accession>
<keyword evidence="7" id="KW-0732">Signal</keyword>
<evidence type="ECO:0000313" key="9">
    <source>
        <dbReference type="EMBL" id="MFC0623380.1"/>
    </source>
</evidence>
<dbReference type="InterPro" id="IPR050708">
    <property type="entry name" value="T6SS_VgrG/RHS"/>
</dbReference>
<evidence type="ECO:0000256" key="4">
    <source>
        <dbReference type="ARBA" id="ARBA00023026"/>
    </source>
</evidence>
<feature type="compositionally biased region" description="Polar residues" evidence="5">
    <location>
        <begin position="47"/>
        <end position="56"/>
    </location>
</feature>
<sequence length="1867" mass="201349">MKLSRIGRRFVAASLSGLLVTTLLVVPAPEPAAALANGGPSQPLPDTPQTNVTNPASKPPRPADQASASALSGNQPDNAPPAPAGSGSLTATSLSPSATWQVSPHTGDFTWSYPLRVPPAPGGLEPELGLSYASSAVDGRTSATNNQASWVGDGWSLEVGFIERTYGGCSDDDMGGTIPPKTGDLCWRNDNAMASSNGILINESGNRWRAKSDDGARIERLTGAANGDADGEHWKITSVDGTQYFYGSRPEAKSTWTVPVYGDDVNEPCHGSTFATSRCTQAWRWNLDKVIDPHGNMMVYSYDVETNSYGANLQDAAVPYVRGGALRKIEYGLRSDNSVAATGQVEFLTDNRCVKGSECTAAKKNNWPDVPWDSNCAAATCFGNYSPSFWTTKRLAKIVTRVRGAAGFTDVDSWTLNHEFPNPGDQEKAALWLKSIVHTGHVGGTIALPAVTFEGTAKPNRVFYSTGIGPLNRYRITAVVSESGGVITVVYAAPNCVEGTSMPASPEHNTLRCYPARWSPPGGNERIDYFHKYVVAEVVESDRYDGTSEQRTSYHYLDGAAWHFDTSEFAKDDKKTWNEFRGFGRVRTRTGNTDDPAGPVSEQEQRFYRGMDQDRLPSNGRRSVTVTDSRGGSRTDSDWFAGTEFENATFNGVNGPVVETDISTPVAQGPNATRGELKSYLVRTGTETTATALADDKWRITRTDSKYDDRGQVIEVDDQGDVNTSADDECNRKSYARNTDRWILALPYRDWTVSVRCGATGGETLSDTRTGYDGLAIGTAPTAGSVTRREELAESGYVMTSTSTYDVHGRVTGGADALGNKTSTEYTPAVGGPLTKTIETNAKGHVTTTTVAPAWGVPMMVVDPNLRRTETAYDALGRSVAIWQPNRKRPLGDSASATFTYLIRNDGPTVVTSSRLNARGDYTVSKEIYDPLMRLRQVQTPASGGGRLLTDTRYDSHGRAYFKSAPYFHNTAIDDSLWVAVEAEKLGTTLTSYDGAGRTVATAFRGGGDEKWRTTQEHEGDRVHTTPPLGGTASTVVIDARGQTTELHQYRGGVVGGTPDITRYTYHKGGELASIIDAMGNTWRYTYDQRGSLIQSDDPDKGRSQMAYDAAQRLTAVTDARGATINYAYDVLGRKTSATKDGKAMASWVYDTAEAGKGLLATSTRHVGAAAYTTSIGSYNQLSQPLSTTVTIPEQEQTLAGTYKTEFRYDYDGGLASTHLPAIGSLPAEGIVHERDELGLPKVTRGGFDGQTMHYISDTTYTRQGELARLQYGEGTKRAWQSYYYDTHTRRLDQTIVDAELPAPMQADLRYTYDPAGNITSIADTLRGGSVDRQCFRYDHLRRLTNAWTPAGDCATDPRTEPLAGPAPYRHAYSYDKTGNRLSSMIDGVTSTYTYPEPGTARPHAVTAVATAGTTDTYSYDAAGNTIARPGQQLEWDGEGRVSKISTAEGDSTFVYDADGNRLIRRTPQATTVYLGGQELTLNRGSGALSPTRYYTHGDKAIAVRTSSGLSWLASDHQGTAQFSIDATRMTVSRLRQTPFGTKRGAAADLPGERGFVGGVEDAATELVHIGARQYDPELGRFLSVDPVMGGEPQLMNAYAYSNNSPVTFSDPTGLYCDSCDFYNHKYGEASAWSKQTKRKSFCDSCEYFSRKNKTKSAWNQRWYGDKKYEPSIYKKSREINERRAKEQKARREAEECARSFWCKVGNGIKAVGNYVVNRVKEISDSAVWKWTGVGLGVLGMFGCVACAAISVGMSMVATGANCALDPGGTSCKVGAASLALGAVAGAASGVAGNLWRHGAGQIASRVSVSVGQAVRHPWKSFGAAVWPVMKGHGNQLLARATGIAATVPASGSLGLDTASAAGGFGP</sequence>